<sequence>MVDWPFSEDTQTCPSQSVKGGANLLAECWGSPRPRCVSDSGHRQRNAADTHHCVGRGRGMQAARLRSLSPMNTARGLEPRGTRRASGAYGQTPLTTSIGDIIAIFLDSVGLAQFHCLNTGYLVAEHLTDCPKKTSEIR</sequence>
<proteinExistence type="predicted"/>
<accession>A0AAN8CYL4</accession>
<evidence type="ECO:0000313" key="3">
    <source>
        <dbReference type="Proteomes" id="UP001335648"/>
    </source>
</evidence>
<feature type="region of interest" description="Disordered" evidence="1">
    <location>
        <begin position="70"/>
        <end position="90"/>
    </location>
</feature>
<dbReference type="AlphaFoldDB" id="A0AAN8CYL4"/>
<keyword evidence="3" id="KW-1185">Reference proteome</keyword>
<organism evidence="2 3">
    <name type="scientific">Champsocephalus esox</name>
    <name type="common">pike icefish</name>
    <dbReference type="NCBI Taxonomy" id="159716"/>
    <lineage>
        <taxon>Eukaryota</taxon>
        <taxon>Metazoa</taxon>
        <taxon>Chordata</taxon>
        <taxon>Craniata</taxon>
        <taxon>Vertebrata</taxon>
        <taxon>Euteleostomi</taxon>
        <taxon>Actinopterygii</taxon>
        <taxon>Neopterygii</taxon>
        <taxon>Teleostei</taxon>
        <taxon>Neoteleostei</taxon>
        <taxon>Acanthomorphata</taxon>
        <taxon>Eupercaria</taxon>
        <taxon>Perciformes</taxon>
        <taxon>Notothenioidei</taxon>
        <taxon>Channichthyidae</taxon>
        <taxon>Champsocephalus</taxon>
    </lineage>
</organism>
<name>A0AAN8CYL4_9TELE</name>
<protein>
    <submittedName>
        <fullName evidence="2">Uncharacterized protein</fullName>
    </submittedName>
</protein>
<dbReference type="Proteomes" id="UP001335648">
    <property type="component" value="Unassembled WGS sequence"/>
</dbReference>
<evidence type="ECO:0000256" key="1">
    <source>
        <dbReference type="SAM" id="MobiDB-lite"/>
    </source>
</evidence>
<gene>
    <name evidence="2" type="ORF">CesoFtcFv8_002826</name>
</gene>
<reference evidence="2 3" key="1">
    <citation type="journal article" date="2023" name="Mol. Biol. Evol.">
        <title>Genomics of Secondarily Temperate Adaptation in the Only Non-Antarctic Icefish.</title>
        <authorList>
            <person name="Rivera-Colon A.G."/>
            <person name="Rayamajhi N."/>
            <person name="Minhas B.F."/>
            <person name="Madrigal G."/>
            <person name="Bilyk K.T."/>
            <person name="Yoon V."/>
            <person name="Hune M."/>
            <person name="Gregory S."/>
            <person name="Cheng C.H.C."/>
            <person name="Catchen J.M."/>
        </authorList>
    </citation>
    <scope>NUCLEOTIDE SEQUENCE [LARGE SCALE GENOMIC DNA]</scope>
    <source>
        <strain evidence="2">JC2023a</strain>
    </source>
</reference>
<comment type="caution">
    <text evidence="2">The sequence shown here is derived from an EMBL/GenBank/DDBJ whole genome shotgun (WGS) entry which is preliminary data.</text>
</comment>
<evidence type="ECO:0000313" key="2">
    <source>
        <dbReference type="EMBL" id="KAK5913001.1"/>
    </source>
</evidence>
<dbReference type="EMBL" id="JAULUE010002047">
    <property type="protein sequence ID" value="KAK5913001.1"/>
    <property type="molecule type" value="Genomic_DNA"/>
</dbReference>